<dbReference type="Proteomes" id="UP000319732">
    <property type="component" value="Unassembled WGS sequence"/>
</dbReference>
<name>A0A545TNL3_9GAMM</name>
<feature type="domain" description="FAD dependent oxidoreductase" evidence="6">
    <location>
        <begin position="6"/>
        <end position="361"/>
    </location>
</feature>
<keyword evidence="3" id="KW-0274">FAD</keyword>
<dbReference type="InterPro" id="IPR006076">
    <property type="entry name" value="FAD-dep_OxRdtase"/>
</dbReference>
<dbReference type="InterPro" id="IPR036188">
    <property type="entry name" value="FAD/NAD-bd_sf"/>
</dbReference>
<evidence type="ECO:0000259" key="6">
    <source>
        <dbReference type="Pfam" id="PF01266"/>
    </source>
</evidence>
<dbReference type="GO" id="GO:0047545">
    <property type="term" value="F:(S)-2-hydroxyglutarate dehydrogenase activity"/>
    <property type="evidence" value="ECO:0007669"/>
    <property type="project" value="TreeGrafter"/>
</dbReference>
<keyword evidence="2" id="KW-0285">Flavoprotein</keyword>
<accession>A0A545TNL3</accession>
<dbReference type="Gene3D" id="3.50.50.60">
    <property type="entry name" value="FAD/NAD(P)-binding domain"/>
    <property type="match status" value="1"/>
</dbReference>
<dbReference type="Gene3D" id="3.30.9.10">
    <property type="entry name" value="D-Amino Acid Oxidase, subunit A, domain 2"/>
    <property type="match status" value="1"/>
</dbReference>
<protein>
    <submittedName>
        <fullName evidence="7">NAD(P)/FAD-dependent oxidoreductase</fullName>
    </submittedName>
</protein>
<evidence type="ECO:0000256" key="5">
    <source>
        <dbReference type="ARBA" id="ARBA00037941"/>
    </source>
</evidence>
<keyword evidence="4" id="KW-0560">Oxidoreductase</keyword>
<comment type="similarity">
    <text evidence="5">Belongs to the L2HGDH family.</text>
</comment>
<dbReference type="RefSeq" id="WP_142904596.1">
    <property type="nucleotide sequence ID" value="NZ_ML660093.1"/>
</dbReference>
<evidence type="ECO:0000256" key="3">
    <source>
        <dbReference type="ARBA" id="ARBA00022827"/>
    </source>
</evidence>
<dbReference type="PANTHER" id="PTHR43104">
    <property type="entry name" value="L-2-HYDROXYGLUTARATE DEHYDROGENASE, MITOCHONDRIAL"/>
    <property type="match status" value="1"/>
</dbReference>
<dbReference type="OrthoDB" id="9801699at2"/>
<reference evidence="7 8" key="1">
    <citation type="submission" date="2019-06" db="EMBL/GenBank/DDBJ databases">
        <title>Whole genome sequence for Cellvibrionaceae sp. R142.</title>
        <authorList>
            <person name="Wang G."/>
        </authorList>
    </citation>
    <scope>NUCLEOTIDE SEQUENCE [LARGE SCALE GENOMIC DNA]</scope>
    <source>
        <strain evidence="7 8">R142</strain>
    </source>
</reference>
<dbReference type="PANTHER" id="PTHR43104:SF4">
    <property type="entry name" value="L-2-HYDROXYGLUTARATE DEHYDROGENASE, MITOCHONDRIAL"/>
    <property type="match status" value="1"/>
</dbReference>
<organism evidence="7 8">
    <name type="scientific">Exilibacterium tricleocarpae</name>
    <dbReference type="NCBI Taxonomy" id="2591008"/>
    <lineage>
        <taxon>Bacteria</taxon>
        <taxon>Pseudomonadati</taxon>
        <taxon>Pseudomonadota</taxon>
        <taxon>Gammaproteobacteria</taxon>
        <taxon>Cellvibrionales</taxon>
        <taxon>Cellvibrionaceae</taxon>
        <taxon>Exilibacterium</taxon>
    </lineage>
</organism>
<comment type="caution">
    <text evidence="7">The sequence shown here is derived from an EMBL/GenBank/DDBJ whole genome shotgun (WGS) entry which is preliminary data.</text>
</comment>
<proteinExistence type="inferred from homology"/>
<dbReference type="AlphaFoldDB" id="A0A545TNL3"/>
<comment type="cofactor">
    <cofactor evidence="1">
        <name>FAD</name>
        <dbReference type="ChEBI" id="CHEBI:57692"/>
    </cofactor>
</comment>
<evidence type="ECO:0000313" key="7">
    <source>
        <dbReference type="EMBL" id="TQV78761.1"/>
    </source>
</evidence>
<dbReference type="SUPFAM" id="SSF51905">
    <property type="entry name" value="FAD/NAD(P)-binding domain"/>
    <property type="match status" value="1"/>
</dbReference>
<sequence length="367" mass="39766">MTETVDCVVIGAGVVGLACARELARCGREVLVLEAARAAGTHSSSRNSEVIHAGIYYPRGSLKAALCVEGRERLYRYCRERQLPHRRLGKLIVATTDSERETLLGYRQAARDNGVEDLQWIEQPQLQHLEPALAGTCALLSPSTGILDSHALMLSLQGDLESNGGLLVCRAPVIAARVVDQGVRLSVGGIDPMEITARTLVNSAGLDAVRVAQRIEGLPAATIPPAYYAKGHYFTLRGKAPFQRLIYPVAGRAGLGIHVTLDMQGRVRFGPDVQWGERDYRFDESRKPLFIEAIRRYYPGLVPDRLEPDYTGVRPKLVPAGEAPHDFVISTAAQHGVGGLVNLFGIESPGLTAALALARRVRAALVP</sequence>
<keyword evidence="8" id="KW-1185">Reference proteome</keyword>
<evidence type="ECO:0000313" key="8">
    <source>
        <dbReference type="Proteomes" id="UP000319732"/>
    </source>
</evidence>
<dbReference type="Pfam" id="PF01266">
    <property type="entry name" value="DAO"/>
    <property type="match status" value="1"/>
</dbReference>
<evidence type="ECO:0000256" key="1">
    <source>
        <dbReference type="ARBA" id="ARBA00001974"/>
    </source>
</evidence>
<gene>
    <name evidence="7" type="ORF">FKG94_12120</name>
</gene>
<dbReference type="EMBL" id="VHSG01000012">
    <property type="protein sequence ID" value="TQV78761.1"/>
    <property type="molecule type" value="Genomic_DNA"/>
</dbReference>
<evidence type="ECO:0000256" key="2">
    <source>
        <dbReference type="ARBA" id="ARBA00022630"/>
    </source>
</evidence>
<evidence type="ECO:0000256" key="4">
    <source>
        <dbReference type="ARBA" id="ARBA00023002"/>
    </source>
</evidence>